<protein>
    <recommendedName>
        <fullName evidence="2">Tryptophan synthase subunit beta like protein</fullName>
    </recommendedName>
</protein>
<evidence type="ECO:0000313" key="1">
    <source>
        <dbReference type="EMBL" id="PJE78396.1"/>
    </source>
</evidence>
<proteinExistence type="predicted"/>
<accession>A0A2H9T5A3</accession>
<comment type="caution">
    <text evidence="1">The sequence shown here is derived from an EMBL/GenBank/DDBJ whole genome shotgun (WGS) entry which is preliminary data.</text>
</comment>
<organism evidence="1">
    <name type="scientific">invertebrate metagenome</name>
    <dbReference type="NCBI Taxonomy" id="1711999"/>
    <lineage>
        <taxon>unclassified sequences</taxon>
        <taxon>metagenomes</taxon>
        <taxon>organismal metagenomes</taxon>
    </lineage>
</organism>
<name>A0A2H9T5A3_9ZZZZ</name>
<sequence>MLFALRDENRVITAVSEQSLSEEWEAVDVDSPELLEFLQKNPSAGSNVMQASDGDFIRVLEDVIDLLIHKQIIQFTELPNAAQKKLLSRRRCREEIRQNTDTTQLLDDDEELL</sequence>
<dbReference type="EMBL" id="NSIT01000190">
    <property type="protein sequence ID" value="PJE78396.1"/>
    <property type="molecule type" value="Genomic_DNA"/>
</dbReference>
<gene>
    <name evidence="1" type="ORF">CI610_02676</name>
</gene>
<evidence type="ECO:0008006" key="2">
    <source>
        <dbReference type="Google" id="ProtNLM"/>
    </source>
</evidence>
<reference evidence="1" key="1">
    <citation type="journal article" date="2017" name="Appl. Environ. Microbiol.">
        <title>Molecular characterization of an Endozoicomonas-like organism causing infection in king scallop Pecten maximus L.</title>
        <authorList>
            <person name="Cano I."/>
            <person name="van Aerle R."/>
            <person name="Ross S."/>
            <person name="Verner-Jeffreys D.W."/>
            <person name="Paley R.K."/>
            <person name="Rimmer G."/>
            <person name="Ryder D."/>
            <person name="Hooper P."/>
            <person name="Stone D."/>
            <person name="Feist S.W."/>
        </authorList>
    </citation>
    <scope>NUCLEOTIDE SEQUENCE</scope>
</reference>
<dbReference type="AlphaFoldDB" id="A0A2H9T5A3"/>